<dbReference type="AlphaFoldDB" id="A0AAV9HYH9"/>
<feature type="compositionally biased region" description="Polar residues" evidence="2">
    <location>
        <begin position="26"/>
        <end position="50"/>
    </location>
</feature>
<evidence type="ECO:0000256" key="2">
    <source>
        <dbReference type="SAM" id="MobiDB-lite"/>
    </source>
</evidence>
<feature type="region of interest" description="Disordered" evidence="2">
    <location>
        <begin position="13"/>
        <end position="53"/>
    </location>
</feature>
<name>A0AAV9HYH9_9PEZI</name>
<dbReference type="Gene3D" id="3.40.50.1820">
    <property type="entry name" value="alpha/beta hydrolase"/>
    <property type="match status" value="1"/>
</dbReference>
<dbReference type="SUPFAM" id="SSF53474">
    <property type="entry name" value="alpha/beta-Hydrolases"/>
    <property type="match status" value="1"/>
</dbReference>
<gene>
    <name evidence="4" type="ORF">QBC42DRAFT_294560</name>
</gene>
<comment type="caution">
    <text evidence="4">The sequence shown here is derived from an EMBL/GenBank/DDBJ whole genome shotgun (WGS) entry which is preliminary data.</text>
</comment>
<dbReference type="Gene3D" id="3.40.50.300">
    <property type="entry name" value="P-loop containing nucleotide triphosphate hydrolases"/>
    <property type="match status" value="1"/>
</dbReference>
<dbReference type="Proteomes" id="UP001321749">
    <property type="component" value="Unassembled WGS sequence"/>
</dbReference>
<organism evidence="4 5">
    <name type="scientific">Cladorrhinum samala</name>
    <dbReference type="NCBI Taxonomy" id="585594"/>
    <lineage>
        <taxon>Eukaryota</taxon>
        <taxon>Fungi</taxon>
        <taxon>Dikarya</taxon>
        <taxon>Ascomycota</taxon>
        <taxon>Pezizomycotina</taxon>
        <taxon>Sordariomycetes</taxon>
        <taxon>Sordariomycetidae</taxon>
        <taxon>Sordariales</taxon>
        <taxon>Podosporaceae</taxon>
        <taxon>Cladorrhinum</taxon>
    </lineage>
</organism>
<dbReference type="PANTHER" id="PTHR10039">
    <property type="entry name" value="AMELOGENIN"/>
    <property type="match status" value="1"/>
</dbReference>
<keyword evidence="1" id="KW-0677">Repeat</keyword>
<dbReference type="Pfam" id="PF24883">
    <property type="entry name" value="NPHP3_N"/>
    <property type="match status" value="1"/>
</dbReference>
<dbReference type="SUPFAM" id="SSF52540">
    <property type="entry name" value="P-loop containing nucleoside triphosphate hydrolases"/>
    <property type="match status" value="1"/>
</dbReference>
<evidence type="ECO:0000256" key="1">
    <source>
        <dbReference type="ARBA" id="ARBA00022737"/>
    </source>
</evidence>
<sequence length="1151" mass="128454">MPSFTRTFKDLISRKARGKEKDPNLGTPQNGPLISDTGVDQGSSSTTDNGQVDFEEPAIGPLILFDEAGRNDSGTDVVFVHGLRGHRLRTWSTTKDNFCWPKELLPEDLKNSRVITWGYDASIAKFFQQASQESIFGHAGTLLDDLARLRHGITRPIIFICHSLGGLVVKEALIKSANYKSHGRHPSLGAISDKTAGVIFLGTPHRGSEKETYGELVSKVAKFALHRPNDQLLQTLSPDSHLLNHQRDQFTTISNGMTVFCVREELSTAIGLIVPEASAVYEGFNVRQGSIHANHMDMARFDGRNIGYERILGYVREICDAPAPLRGSPVVVQNSDSQLPSVSAIDIEKAMQAILPEGSSPESTITTAHGSTCDWILEDSLPDDSESTTHNLTSWLKSDHPHFWVSGKAASGKSTLMKFIYHDSTVESALQIWAGHQELVKLGHFFFDRGSGIQKSREGMLRSLLFQILETRHGLLPSIFPHWFRRTATDQRWEKGVMDRDLKTWVPLRNAFITALGLLQGSKVCLFIDGLDEYRMVEKLKDYTQDQLDLLFDGRNEDEAWGISQWITDGHREIAELLLDLGKRANIKICFSSRELTVFERLFRNCPRVQIHHRTAGAIKEYCESRLELEAPDLHGASKFAESVTIKASGVFLWVSLIIDMIISGNDRGDDEEELWQALEAVPERLGGDNGLYMHMMKAVDQNHLPEAARLFQLVLRMGSEIFSDYFDIILLFLAAEGHLKDGKQSNGLLKVRDDECQRKTWDELRPEWTAREKRLKSRCGGLLEGLKNVQFMHQTAKEFVLQDRYWQRIFGEHNGFSSRTETDLALISGHIRRFNRCKEATVEITAAISAINSGKTTRSLATDAQLGSGILVSCLSLLLGSYDMAEAAEYTDLMDELDKVGSKLVADQAAEKDIPIKNSLGLYWVQWACPDVSLAGGDPLLGAPRNILEVATTHGSGVHQHTLQKLKTSKQQSQSELARLLVMSCMAVKLGFRGAVTIMFKYKPEDHRAIHALLAAGADPNFPLEEHESATQPQHTKTAWTLLLADMLHKNPYRNDPSRALELFLQYGADVSGAATNAPVRESSIDGTPYADHARQFRTTKEDVKRIILQCLGEPLELDEKEFPLLAALLASDTDYAQSDEKLVQHKIGI</sequence>
<reference evidence="4" key="2">
    <citation type="submission" date="2023-06" db="EMBL/GenBank/DDBJ databases">
        <authorList>
            <consortium name="Lawrence Berkeley National Laboratory"/>
            <person name="Mondo S.J."/>
            <person name="Hensen N."/>
            <person name="Bonometti L."/>
            <person name="Westerberg I."/>
            <person name="Brannstrom I.O."/>
            <person name="Guillou S."/>
            <person name="Cros-Aarteil S."/>
            <person name="Calhoun S."/>
            <person name="Haridas S."/>
            <person name="Kuo A."/>
            <person name="Pangilinan J."/>
            <person name="Riley R."/>
            <person name="Labutti K."/>
            <person name="Andreopoulos B."/>
            <person name="Lipzen A."/>
            <person name="Chen C."/>
            <person name="Yanf M."/>
            <person name="Daum C."/>
            <person name="Ng V."/>
            <person name="Clum A."/>
            <person name="Steindorff A."/>
            <person name="Ohm R."/>
            <person name="Martin F."/>
            <person name="Silar P."/>
            <person name="Natvig D."/>
            <person name="Lalanne C."/>
            <person name="Gautier V."/>
            <person name="Ament-Velasquez S.L."/>
            <person name="Kruys A."/>
            <person name="Hutchinson M.I."/>
            <person name="Powell A.J."/>
            <person name="Barry K."/>
            <person name="Miller A.N."/>
            <person name="Grigoriev I.V."/>
            <person name="Debuchy R."/>
            <person name="Gladieux P."/>
            <person name="Thoren M.H."/>
            <person name="Johannesson H."/>
        </authorList>
    </citation>
    <scope>NUCLEOTIDE SEQUENCE</scope>
    <source>
        <strain evidence="4">PSN324</strain>
    </source>
</reference>
<dbReference type="PANTHER" id="PTHR10039:SF5">
    <property type="entry name" value="NACHT DOMAIN-CONTAINING PROTEIN"/>
    <property type="match status" value="1"/>
</dbReference>
<evidence type="ECO:0000313" key="5">
    <source>
        <dbReference type="Proteomes" id="UP001321749"/>
    </source>
</evidence>
<feature type="compositionally biased region" description="Basic and acidic residues" evidence="2">
    <location>
        <begin position="13"/>
        <end position="23"/>
    </location>
</feature>
<feature type="domain" description="Nephrocystin 3-like N-terminal" evidence="3">
    <location>
        <begin position="372"/>
        <end position="545"/>
    </location>
</feature>
<proteinExistence type="predicted"/>
<reference evidence="4" key="1">
    <citation type="journal article" date="2023" name="Mol. Phylogenet. Evol.">
        <title>Genome-scale phylogeny and comparative genomics of the fungal order Sordariales.</title>
        <authorList>
            <person name="Hensen N."/>
            <person name="Bonometti L."/>
            <person name="Westerberg I."/>
            <person name="Brannstrom I.O."/>
            <person name="Guillou S."/>
            <person name="Cros-Aarteil S."/>
            <person name="Calhoun S."/>
            <person name="Haridas S."/>
            <person name="Kuo A."/>
            <person name="Mondo S."/>
            <person name="Pangilinan J."/>
            <person name="Riley R."/>
            <person name="LaButti K."/>
            <person name="Andreopoulos B."/>
            <person name="Lipzen A."/>
            <person name="Chen C."/>
            <person name="Yan M."/>
            <person name="Daum C."/>
            <person name="Ng V."/>
            <person name="Clum A."/>
            <person name="Steindorff A."/>
            <person name="Ohm R.A."/>
            <person name="Martin F."/>
            <person name="Silar P."/>
            <person name="Natvig D.O."/>
            <person name="Lalanne C."/>
            <person name="Gautier V."/>
            <person name="Ament-Velasquez S.L."/>
            <person name="Kruys A."/>
            <person name="Hutchinson M.I."/>
            <person name="Powell A.J."/>
            <person name="Barry K."/>
            <person name="Miller A.N."/>
            <person name="Grigoriev I.V."/>
            <person name="Debuchy R."/>
            <person name="Gladieux P."/>
            <person name="Hiltunen Thoren M."/>
            <person name="Johannesson H."/>
        </authorList>
    </citation>
    <scope>NUCLEOTIDE SEQUENCE</scope>
    <source>
        <strain evidence="4">PSN324</strain>
    </source>
</reference>
<dbReference type="InterPro" id="IPR027417">
    <property type="entry name" value="P-loop_NTPase"/>
</dbReference>
<accession>A0AAV9HYH9</accession>
<dbReference type="InterPro" id="IPR029058">
    <property type="entry name" value="AB_hydrolase_fold"/>
</dbReference>
<keyword evidence="5" id="KW-1185">Reference proteome</keyword>
<evidence type="ECO:0000313" key="4">
    <source>
        <dbReference type="EMBL" id="KAK4465140.1"/>
    </source>
</evidence>
<evidence type="ECO:0000259" key="3">
    <source>
        <dbReference type="Pfam" id="PF24883"/>
    </source>
</evidence>
<dbReference type="EMBL" id="MU864942">
    <property type="protein sequence ID" value="KAK4465140.1"/>
    <property type="molecule type" value="Genomic_DNA"/>
</dbReference>
<protein>
    <recommendedName>
        <fullName evidence="3">Nephrocystin 3-like N-terminal domain-containing protein</fullName>
    </recommendedName>
</protein>
<dbReference type="InterPro" id="IPR056884">
    <property type="entry name" value="NPHP3-like_N"/>
</dbReference>